<dbReference type="Proteomes" id="UP000015351">
    <property type="component" value="Unassembled WGS sequence"/>
</dbReference>
<dbReference type="EMBL" id="AONI01000008">
    <property type="protein sequence ID" value="EPX80605.1"/>
    <property type="molecule type" value="Genomic_DNA"/>
</dbReference>
<gene>
    <name evidence="1" type="ORF">thalar_00825</name>
</gene>
<organism evidence="1 2">
    <name type="scientific">Litoreibacter arenae DSM 19593</name>
    <dbReference type="NCBI Taxonomy" id="1123360"/>
    <lineage>
        <taxon>Bacteria</taxon>
        <taxon>Pseudomonadati</taxon>
        <taxon>Pseudomonadota</taxon>
        <taxon>Alphaproteobacteria</taxon>
        <taxon>Rhodobacterales</taxon>
        <taxon>Roseobacteraceae</taxon>
        <taxon>Litoreibacter</taxon>
    </lineage>
</organism>
<dbReference type="AlphaFoldDB" id="S9RRI0"/>
<name>S9RRI0_9RHOB</name>
<keyword evidence="2" id="KW-1185">Reference proteome</keyword>
<reference evidence="2" key="1">
    <citation type="journal article" date="2013" name="Stand. Genomic Sci.">
        <title>Genome sequence of the Litoreibacter arenae type strain (DSM 19593(T)), a member of the Roseobacter clade isolated from sea sand.</title>
        <authorList>
            <person name="Riedel T."/>
            <person name="Fiebig A."/>
            <person name="Petersen J."/>
            <person name="Gronow S."/>
            <person name="Kyrpides N.C."/>
            <person name="Goker M."/>
            <person name="Klenk H.P."/>
        </authorList>
    </citation>
    <scope>NUCLEOTIDE SEQUENCE [LARGE SCALE GENOMIC DNA]</scope>
    <source>
        <strain evidence="2">DSM 19593</strain>
    </source>
</reference>
<accession>S9RRI0</accession>
<proteinExistence type="predicted"/>
<dbReference type="STRING" id="1123360.thalar_00825"/>
<evidence type="ECO:0000313" key="2">
    <source>
        <dbReference type="Proteomes" id="UP000015351"/>
    </source>
</evidence>
<evidence type="ECO:0000313" key="1">
    <source>
        <dbReference type="EMBL" id="EPX80605.1"/>
    </source>
</evidence>
<dbReference type="HOGENOM" id="CLU_3272366_0_0_5"/>
<sequence>MGRPCGRSKISDFNGFRDSQCIVKLDAEIPDRAINIGVTKE</sequence>
<comment type="caution">
    <text evidence="1">The sequence shown here is derived from an EMBL/GenBank/DDBJ whole genome shotgun (WGS) entry which is preliminary data.</text>
</comment>
<protein>
    <submittedName>
        <fullName evidence="1">Uncharacterized protein</fullName>
    </submittedName>
</protein>